<gene>
    <name evidence="1" type="ORF">MUDAN_MDHGFNIF_00167</name>
</gene>
<organism evidence="1 2">
    <name type="scientific">Lactiplantibacillus mudanjiangensis</name>
    <dbReference type="NCBI Taxonomy" id="1296538"/>
    <lineage>
        <taxon>Bacteria</taxon>
        <taxon>Bacillati</taxon>
        <taxon>Bacillota</taxon>
        <taxon>Bacilli</taxon>
        <taxon>Lactobacillales</taxon>
        <taxon>Lactobacillaceae</taxon>
        <taxon>Lactiplantibacillus</taxon>
    </lineage>
</organism>
<dbReference type="Proteomes" id="UP000289996">
    <property type="component" value="Unassembled WGS sequence"/>
</dbReference>
<reference evidence="1 2" key="1">
    <citation type="submission" date="2018-11" db="EMBL/GenBank/DDBJ databases">
        <authorList>
            <person name="Wuyts S."/>
        </authorList>
    </citation>
    <scope>NUCLEOTIDE SEQUENCE [LARGE SCALE GENOMIC DNA]</scope>
    <source>
        <strain evidence="1">Lactobacillus mudanjiangensis AMBF249</strain>
    </source>
</reference>
<dbReference type="AlphaFoldDB" id="A0A660E1T4"/>
<protein>
    <submittedName>
        <fullName evidence="1">Uncharacterized protein</fullName>
    </submittedName>
</protein>
<dbReference type="RefSeq" id="WP_130851172.1">
    <property type="nucleotide sequence ID" value="NZ_UYIG01000001.1"/>
</dbReference>
<proteinExistence type="predicted"/>
<name>A0A660E1T4_9LACO</name>
<keyword evidence="2" id="KW-1185">Reference proteome</keyword>
<evidence type="ECO:0000313" key="2">
    <source>
        <dbReference type="Proteomes" id="UP000289996"/>
    </source>
</evidence>
<sequence>MDEFEESQLVIQAHLGRDIETSEISQESVVLRRDELDPAMLSPVVISTLSEWVIVDMFAVHGQAGDTMVYFIRSADGTGDPLIEGLILNNRQVIWTKMLD</sequence>
<accession>A0A660E1T4</accession>
<dbReference type="EMBL" id="UYIG01000001">
    <property type="protein sequence ID" value="VDG26764.1"/>
    <property type="molecule type" value="Genomic_DNA"/>
</dbReference>
<evidence type="ECO:0000313" key="1">
    <source>
        <dbReference type="EMBL" id="VDG26764.1"/>
    </source>
</evidence>